<protein>
    <submittedName>
        <fullName evidence="3">Uncharacterized protein</fullName>
    </submittedName>
</protein>
<feature type="region of interest" description="Disordered" evidence="1">
    <location>
        <begin position="1"/>
        <end position="39"/>
    </location>
</feature>
<keyword evidence="2" id="KW-0472">Membrane</keyword>
<dbReference type="AlphaFoldDB" id="A0A0U3D4W8"/>
<evidence type="ECO:0000313" key="4">
    <source>
        <dbReference type="Proteomes" id="UP000060699"/>
    </source>
</evidence>
<dbReference type="Proteomes" id="UP000060699">
    <property type="component" value="Chromosome"/>
</dbReference>
<dbReference type="KEGG" id="rdp:RD2015_4197"/>
<organism evidence="3 4">
    <name type="scientific">Roseateles depolymerans</name>
    <dbReference type="NCBI Taxonomy" id="76731"/>
    <lineage>
        <taxon>Bacteria</taxon>
        <taxon>Pseudomonadati</taxon>
        <taxon>Pseudomonadota</taxon>
        <taxon>Betaproteobacteria</taxon>
        <taxon>Burkholderiales</taxon>
        <taxon>Sphaerotilaceae</taxon>
        <taxon>Roseateles</taxon>
    </lineage>
</organism>
<evidence type="ECO:0000313" key="3">
    <source>
        <dbReference type="EMBL" id="ALV08646.1"/>
    </source>
</evidence>
<feature type="transmembrane region" description="Helical" evidence="2">
    <location>
        <begin position="41"/>
        <end position="61"/>
    </location>
</feature>
<name>A0A0U3D4W8_9BURK</name>
<gene>
    <name evidence="3" type="ORF">RD2015_4197</name>
</gene>
<feature type="transmembrane region" description="Helical" evidence="2">
    <location>
        <begin position="73"/>
        <end position="98"/>
    </location>
</feature>
<keyword evidence="2" id="KW-1133">Transmembrane helix</keyword>
<accession>A0A0U3D4W8</accession>
<dbReference type="EMBL" id="CP013729">
    <property type="protein sequence ID" value="ALV08646.1"/>
    <property type="molecule type" value="Genomic_DNA"/>
</dbReference>
<keyword evidence="4" id="KW-1185">Reference proteome</keyword>
<keyword evidence="2" id="KW-0812">Transmembrane</keyword>
<reference evidence="3 4" key="1">
    <citation type="submission" date="2015-12" db="EMBL/GenBank/DDBJ databases">
        <title>Complete genome of Roseateles depolymerans KCTC 42856.</title>
        <authorList>
            <person name="Kim K.M."/>
        </authorList>
    </citation>
    <scope>NUCLEOTIDE SEQUENCE [LARGE SCALE GENOMIC DNA]</scope>
    <source>
        <strain evidence="3 4">KCTC 42856</strain>
    </source>
</reference>
<evidence type="ECO:0000256" key="1">
    <source>
        <dbReference type="SAM" id="MobiDB-lite"/>
    </source>
</evidence>
<dbReference type="STRING" id="76731.RD2015_4197"/>
<evidence type="ECO:0000256" key="2">
    <source>
        <dbReference type="SAM" id="Phobius"/>
    </source>
</evidence>
<proteinExistence type="predicted"/>
<feature type="compositionally biased region" description="Low complexity" evidence="1">
    <location>
        <begin position="1"/>
        <end position="11"/>
    </location>
</feature>
<sequence>MPDGSSDSPWFTPTPDPPMPKRSQNLMKPSSQRRHTPGSAIPRNVTFVLMLFCGASLNFFATKSNSGKKTMCIPLRVWWAAALTAVSCGVLAQVPYVFSYNPGPNRGTKWVVKASDGITESAASVLTDAPRAVWARVCYTIGPSDSTVTLYTQTGSKEPKGTEIAWGGCADVFGTSIWIGNPHGQPVGGYYGIAPATPAP</sequence>